<keyword evidence="3" id="KW-1185">Reference proteome</keyword>
<protein>
    <submittedName>
        <fullName evidence="2">VOC family protein</fullName>
    </submittedName>
</protein>
<proteinExistence type="predicted"/>
<dbReference type="CDD" id="cd06588">
    <property type="entry name" value="PhnB_like"/>
    <property type="match status" value="1"/>
</dbReference>
<organism evidence="2 3">
    <name type="scientific">Nguyenibacter vanlangensis</name>
    <dbReference type="NCBI Taxonomy" id="1216886"/>
    <lineage>
        <taxon>Bacteria</taxon>
        <taxon>Pseudomonadati</taxon>
        <taxon>Pseudomonadota</taxon>
        <taxon>Alphaproteobacteria</taxon>
        <taxon>Acetobacterales</taxon>
        <taxon>Acetobacteraceae</taxon>
        <taxon>Nguyenibacter</taxon>
    </lineage>
</organism>
<accession>A0ABZ3D8A8</accession>
<dbReference type="SUPFAM" id="SSF54593">
    <property type="entry name" value="Glyoxalase/Bleomycin resistance protein/Dihydroxybiphenyl dioxygenase"/>
    <property type="match status" value="1"/>
</dbReference>
<evidence type="ECO:0000313" key="3">
    <source>
        <dbReference type="Proteomes" id="UP001449795"/>
    </source>
</evidence>
<dbReference type="InterPro" id="IPR028973">
    <property type="entry name" value="PhnB-like"/>
</dbReference>
<dbReference type="RefSeq" id="WP_342629262.1">
    <property type="nucleotide sequence ID" value="NZ_CP152276.1"/>
</dbReference>
<dbReference type="EMBL" id="CP152276">
    <property type="protein sequence ID" value="XAE43920.1"/>
    <property type="molecule type" value="Genomic_DNA"/>
</dbReference>
<name>A0ABZ3D8A8_9PROT</name>
<dbReference type="PANTHER" id="PTHR33990:SF1">
    <property type="entry name" value="PROTEIN YJDN"/>
    <property type="match status" value="1"/>
</dbReference>
<dbReference type="Gene3D" id="3.10.180.10">
    <property type="entry name" value="2,3-Dihydroxybiphenyl 1,2-Dioxygenase, domain 1"/>
    <property type="match status" value="1"/>
</dbReference>
<feature type="domain" description="PhnB-like" evidence="1">
    <location>
        <begin position="9"/>
        <end position="131"/>
    </location>
</feature>
<dbReference type="PANTHER" id="PTHR33990">
    <property type="entry name" value="PROTEIN YJDN-RELATED"/>
    <property type="match status" value="1"/>
</dbReference>
<gene>
    <name evidence="2" type="ORF">AAC691_05675</name>
</gene>
<evidence type="ECO:0000313" key="2">
    <source>
        <dbReference type="EMBL" id="XAE43920.1"/>
    </source>
</evidence>
<sequence length="135" mass="14393">MKINAYLFGFNGKCREAFTFYAAALGGEITRMITFADTPMAETMPAEARDAICHAALAVGEQVQMGSDGMPGKDVAPAGFSISVSADTTEEAERIFTALSDGATVTMPLQKTFWAPIFGTLTDRYGVAWMVGCES</sequence>
<dbReference type="Pfam" id="PF06983">
    <property type="entry name" value="3-dmu-9_3-mt"/>
    <property type="match status" value="1"/>
</dbReference>
<dbReference type="Proteomes" id="UP001449795">
    <property type="component" value="Chromosome"/>
</dbReference>
<reference evidence="2 3" key="1">
    <citation type="submission" date="2024-04" db="EMBL/GenBank/DDBJ databases">
        <title>Complete genome sequence of Nguyenibacter vanlangesis HBCM-1154, a strain capable of nitrogen fixation, IAA production, and phosphorus solubilization isolated from sugarcane soil.</title>
        <authorList>
            <person name="MY HANH P."/>
        </authorList>
    </citation>
    <scope>NUCLEOTIDE SEQUENCE [LARGE SCALE GENOMIC DNA]</scope>
    <source>
        <strain evidence="2 3">HBCM 1154</strain>
    </source>
</reference>
<dbReference type="InterPro" id="IPR029068">
    <property type="entry name" value="Glyas_Bleomycin-R_OHBP_Dase"/>
</dbReference>
<evidence type="ECO:0000259" key="1">
    <source>
        <dbReference type="Pfam" id="PF06983"/>
    </source>
</evidence>